<dbReference type="EMBL" id="VBAO01000014">
    <property type="protein sequence ID" value="TMI84837.1"/>
    <property type="molecule type" value="Genomic_DNA"/>
</dbReference>
<reference evidence="6 7" key="1">
    <citation type="journal article" date="2019" name="Nat. Microbiol.">
        <title>Mediterranean grassland soil C-N compound turnover is dependent on rainfall and depth, and is mediated by genomically divergent microorganisms.</title>
        <authorList>
            <person name="Diamond S."/>
            <person name="Andeer P.F."/>
            <person name="Li Z."/>
            <person name="Crits-Christoph A."/>
            <person name="Burstein D."/>
            <person name="Anantharaman K."/>
            <person name="Lane K.R."/>
            <person name="Thomas B.C."/>
            <person name="Pan C."/>
            <person name="Northen T.R."/>
            <person name="Banfield J.F."/>
        </authorList>
    </citation>
    <scope>NUCLEOTIDE SEQUENCE [LARGE SCALE GENOMIC DNA]</scope>
    <source>
        <strain evidence="6">NP_7</strain>
    </source>
</reference>
<evidence type="ECO:0000256" key="4">
    <source>
        <dbReference type="ARBA" id="ARBA00023002"/>
    </source>
</evidence>
<proteinExistence type="predicted"/>
<dbReference type="InterPro" id="IPR016166">
    <property type="entry name" value="FAD-bd_PCMH"/>
</dbReference>
<feature type="domain" description="FAD-binding PCMH-type" evidence="5">
    <location>
        <begin position="30"/>
        <end position="210"/>
    </location>
</feature>
<dbReference type="Pfam" id="PF01565">
    <property type="entry name" value="FAD_binding_4"/>
    <property type="match status" value="1"/>
</dbReference>
<evidence type="ECO:0000313" key="7">
    <source>
        <dbReference type="Proteomes" id="UP000320048"/>
    </source>
</evidence>
<dbReference type="InterPro" id="IPR004113">
    <property type="entry name" value="FAD-bd_oxidored_4_C"/>
</dbReference>
<keyword evidence="4" id="KW-0560">Oxidoreductase</keyword>
<dbReference type="SUPFAM" id="SSF55103">
    <property type="entry name" value="FAD-linked oxidases, C-terminal domain"/>
    <property type="match status" value="1"/>
</dbReference>
<dbReference type="PANTHER" id="PTHR11748">
    <property type="entry name" value="D-LACTATE DEHYDROGENASE"/>
    <property type="match status" value="1"/>
</dbReference>
<dbReference type="Proteomes" id="UP000320048">
    <property type="component" value="Unassembled WGS sequence"/>
</dbReference>
<dbReference type="SUPFAM" id="SSF56176">
    <property type="entry name" value="FAD-binding/transporter-associated domain-like"/>
    <property type="match status" value="1"/>
</dbReference>
<evidence type="ECO:0000313" key="6">
    <source>
        <dbReference type="EMBL" id="TMI84837.1"/>
    </source>
</evidence>
<dbReference type="InterPro" id="IPR006094">
    <property type="entry name" value="Oxid_FAD_bind_N"/>
</dbReference>
<accession>A0A537JMT0</accession>
<organism evidence="6 7">
    <name type="scientific">Candidatus Segetimicrobium genomatis</name>
    <dbReference type="NCBI Taxonomy" id="2569760"/>
    <lineage>
        <taxon>Bacteria</taxon>
        <taxon>Bacillati</taxon>
        <taxon>Candidatus Sysuimicrobiota</taxon>
        <taxon>Candidatus Sysuimicrobiia</taxon>
        <taxon>Candidatus Sysuimicrobiales</taxon>
        <taxon>Candidatus Segetimicrobiaceae</taxon>
        <taxon>Candidatus Segetimicrobium</taxon>
    </lineage>
</organism>
<dbReference type="PROSITE" id="PS51387">
    <property type="entry name" value="FAD_PCMH"/>
    <property type="match status" value="1"/>
</dbReference>
<dbReference type="GO" id="GO:0016491">
    <property type="term" value="F:oxidoreductase activity"/>
    <property type="evidence" value="ECO:0007669"/>
    <property type="project" value="UniProtKB-KW"/>
</dbReference>
<dbReference type="AlphaFoldDB" id="A0A537JMT0"/>
<evidence type="ECO:0000256" key="3">
    <source>
        <dbReference type="ARBA" id="ARBA00022827"/>
    </source>
</evidence>
<dbReference type="InterPro" id="IPR016164">
    <property type="entry name" value="FAD-linked_Oxase-like_C"/>
</dbReference>
<dbReference type="Pfam" id="PF02913">
    <property type="entry name" value="FAD-oxidase_C"/>
    <property type="match status" value="2"/>
</dbReference>
<comment type="caution">
    <text evidence="6">The sequence shown here is derived from an EMBL/GenBank/DDBJ whole genome shotgun (WGS) entry which is preliminary data.</text>
</comment>
<evidence type="ECO:0000256" key="1">
    <source>
        <dbReference type="ARBA" id="ARBA00001974"/>
    </source>
</evidence>
<gene>
    <name evidence="6" type="ORF">E6H04_00540</name>
</gene>
<evidence type="ECO:0000256" key="2">
    <source>
        <dbReference type="ARBA" id="ARBA00022630"/>
    </source>
</evidence>
<comment type="cofactor">
    <cofactor evidence="1">
        <name>FAD</name>
        <dbReference type="ChEBI" id="CHEBI:57692"/>
    </cofactor>
</comment>
<keyword evidence="2" id="KW-0285">Flavoprotein</keyword>
<dbReference type="PANTHER" id="PTHR11748:SF103">
    <property type="entry name" value="GLYCOLATE OXIDASE SUBUNIT GLCE"/>
    <property type="match status" value="1"/>
</dbReference>
<name>A0A537JMT0_9BACT</name>
<dbReference type="Gene3D" id="3.30.465.10">
    <property type="match status" value="1"/>
</dbReference>
<protein>
    <submittedName>
        <fullName evidence="6">FAD-binding oxidoreductase</fullName>
    </submittedName>
</protein>
<dbReference type="InterPro" id="IPR036318">
    <property type="entry name" value="FAD-bd_PCMH-like_sf"/>
</dbReference>
<evidence type="ECO:0000259" key="5">
    <source>
        <dbReference type="PROSITE" id="PS51387"/>
    </source>
</evidence>
<dbReference type="InterPro" id="IPR016169">
    <property type="entry name" value="FAD-bd_PCMH_sub2"/>
</dbReference>
<dbReference type="GO" id="GO:0071949">
    <property type="term" value="F:FAD binding"/>
    <property type="evidence" value="ECO:0007669"/>
    <property type="project" value="InterPro"/>
</dbReference>
<keyword evidence="3" id="KW-0274">FAD</keyword>
<sequence>MTGDLADRAREIVGAAHLITDQAALASLAVDGVRPAVAAHPGSGEEAARLMTAAGERGAAVLPRGAGVHQHLGGVPARADLVIDTRRLSGITDYVPADYVVAARAGTPLRDLQAELGRHTQWLPLDPPGGGAATIGGLIAANRNGPRRLLYGSIRDMLIGIRVALPTGEVIKAGGKVVKNVAGYDLTKMFIGSLGSAGVIVEATFKISPFPGDGQTILVTVPTRAAAHELTTAIMRSYLLPAALEAADPHALRHVTKAAGVTAPDPNAWGVLVLAEGLAESRVRHVDEMRALAGSRGRIEVLEGAAHTALWRAVAEFPSPDAHPAGVIFRAGGPIARWADLASGAQEAGAPAGPVGVLAHAGTGVLYAACAAADGPSVAASLGAAASAAGGYAVVEAAPPALKPHLPLWGPPPGGLELMRRLREKFDPRGIMVPGRLGWGLS</sequence>